<comment type="subunit">
    <text evidence="8 10">Heterodimer of an alpha and a beta chain.</text>
</comment>
<evidence type="ECO:0000313" key="11">
    <source>
        <dbReference type="EMBL" id="MDG2945816.1"/>
    </source>
</evidence>
<evidence type="ECO:0000256" key="3">
    <source>
        <dbReference type="ARBA" id="ARBA00022845"/>
    </source>
</evidence>
<dbReference type="GeneID" id="93225709"/>
<keyword evidence="3 8" id="KW-0810">Translation regulation</keyword>
<dbReference type="SMART" id="SM00411">
    <property type="entry name" value="BHL"/>
    <property type="match status" value="1"/>
</dbReference>
<dbReference type="EMBL" id="JARQTW010000007">
    <property type="protein sequence ID" value="MDG2949477.1"/>
    <property type="molecule type" value="Genomic_DNA"/>
</dbReference>
<dbReference type="Gene3D" id="4.10.520.10">
    <property type="entry name" value="IHF-like DNA-binding proteins"/>
    <property type="match status" value="1"/>
</dbReference>
<evidence type="ECO:0000313" key="12">
    <source>
        <dbReference type="EMBL" id="MDG2949477.1"/>
    </source>
</evidence>
<dbReference type="Proteomes" id="UP001216057">
    <property type="component" value="Unassembled WGS sequence"/>
</dbReference>
<gene>
    <name evidence="8" type="primary">ihfB</name>
    <name evidence="8" type="synonym">himD</name>
    <name evidence="12" type="ORF">P7M15_02895</name>
    <name evidence="11" type="ORF">P7M32_05160</name>
</gene>
<name>A0AAW6Q7F0_9PAST</name>
<dbReference type="GO" id="GO:0030527">
    <property type="term" value="F:structural constituent of chromatin"/>
    <property type="evidence" value="ECO:0007669"/>
    <property type="project" value="InterPro"/>
</dbReference>
<dbReference type="InterPro" id="IPR020816">
    <property type="entry name" value="Histone-like_DNA-bd_CS"/>
</dbReference>
<dbReference type="NCBIfam" id="TIGR00988">
    <property type="entry name" value="hip"/>
    <property type="match status" value="1"/>
</dbReference>
<dbReference type="PANTHER" id="PTHR33175:SF5">
    <property type="entry name" value="INTEGRATION HOST FACTOR SUBUNIT BETA"/>
    <property type="match status" value="1"/>
</dbReference>
<dbReference type="GO" id="GO:0006310">
    <property type="term" value="P:DNA recombination"/>
    <property type="evidence" value="ECO:0007669"/>
    <property type="project" value="UniProtKB-UniRule"/>
</dbReference>
<dbReference type="EMBL" id="JARQTX010000006">
    <property type="protein sequence ID" value="MDG2945816.1"/>
    <property type="molecule type" value="Genomic_DNA"/>
</dbReference>
<dbReference type="GO" id="GO:0006417">
    <property type="term" value="P:regulation of translation"/>
    <property type="evidence" value="ECO:0007669"/>
    <property type="project" value="UniProtKB-UniRule"/>
</dbReference>
<protein>
    <recommendedName>
        <fullName evidence="2 8">Integration host factor subunit beta</fullName>
        <shortName evidence="8">IHF-beta</shortName>
    </recommendedName>
</protein>
<dbReference type="HAMAP" id="MF_00381">
    <property type="entry name" value="IHF_beta"/>
    <property type="match status" value="1"/>
</dbReference>
<dbReference type="PANTHER" id="PTHR33175">
    <property type="entry name" value="DNA-BINDING PROTEIN HU"/>
    <property type="match status" value="1"/>
</dbReference>
<dbReference type="GO" id="GO:0006355">
    <property type="term" value="P:regulation of DNA-templated transcription"/>
    <property type="evidence" value="ECO:0007669"/>
    <property type="project" value="UniProtKB-UniRule"/>
</dbReference>
<dbReference type="InterPro" id="IPR005685">
    <property type="entry name" value="IHF_beta"/>
</dbReference>
<comment type="similarity">
    <text evidence="1 8 9">Belongs to the bacterial histone-like protein family.</text>
</comment>
<dbReference type="PROSITE" id="PS00045">
    <property type="entry name" value="HISTONE_LIKE"/>
    <property type="match status" value="1"/>
</dbReference>
<dbReference type="InterPro" id="IPR000119">
    <property type="entry name" value="Hist_DNA-bd"/>
</dbReference>
<evidence type="ECO:0000256" key="5">
    <source>
        <dbReference type="ARBA" id="ARBA00023125"/>
    </source>
</evidence>
<dbReference type="RefSeq" id="WP_202937370.1">
    <property type="nucleotide sequence ID" value="NZ_JARQTO010000001.1"/>
</dbReference>
<keyword evidence="4 8" id="KW-0805">Transcription regulation</keyword>
<evidence type="ECO:0000256" key="10">
    <source>
        <dbReference type="RuleBase" id="RU003941"/>
    </source>
</evidence>
<evidence type="ECO:0000256" key="6">
    <source>
        <dbReference type="ARBA" id="ARBA00023163"/>
    </source>
</evidence>
<evidence type="ECO:0000256" key="9">
    <source>
        <dbReference type="RuleBase" id="RU003939"/>
    </source>
</evidence>
<dbReference type="InterPro" id="IPR010992">
    <property type="entry name" value="IHF-like_DNA-bd_dom_sf"/>
</dbReference>
<keyword evidence="5 8" id="KW-0238">DNA-binding</keyword>
<dbReference type="SUPFAM" id="SSF47729">
    <property type="entry name" value="IHF-like DNA-binding proteins"/>
    <property type="match status" value="1"/>
</dbReference>
<accession>A0AAW6Q7F0</accession>
<organism evidence="12 13">
    <name type="scientific">Exercitatus varius</name>
    <dbReference type="NCBI Taxonomy" id="67857"/>
    <lineage>
        <taxon>Bacteria</taxon>
        <taxon>Pseudomonadati</taxon>
        <taxon>Pseudomonadota</taxon>
        <taxon>Gammaproteobacteria</taxon>
        <taxon>Pasteurellales</taxon>
        <taxon>Pasteurellaceae</taxon>
        <taxon>Exercitatus</taxon>
    </lineage>
</organism>
<dbReference type="GO" id="GO:0003677">
    <property type="term" value="F:DNA binding"/>
    <property type="evidence" value="ECO:0007669"/>
    <property type="project" value="UniProtKB-UniRule"/>
</dbReference>
<keyword evidence="6 8" id="KW-0804">Transcription</keyword>
<comment type="function">
    <text evidence="8 10">This protein is one of the two subunits of integration host factor, a specific DNA-binding protein that functions in genetic recombination as well as in transcriptional and translational control.</text>
</comment>
<evidence type="ECO:0000256" key="7">
    <source>
        <dbReference type="ARBA" id="ARBA00023172"/>
    </source>
</evidence>
<proteinExistence type="inferred from homology"/>
<evidence type="ECO:0000256" key="8">
    <source>
        <dbReference type="HAMAP-Rule" id="MF_00381"/>
    </source>
</evidence>
<dbReference type="CDD" id="cd13836">
    <property type="entry name" value="IHF_B"/>
    <property type="match status" value="1"/>
</dbReference>
<evidence type="ECO:0000256" key="1">
    <source>
        <dbReference type="ARBA" id="ARBA00010529"/>
    </source>
</evidence>
<reference evidence="12 14" key="1">
    <citation type="submission" date="2023-03" db="EMBL/GenBank/DDBJ databases">
        <title>Classification of Bisgaard taxon 6 and taxon 10 as Exercitatus varius gen. nov., spec. nov.</title>
        <authorList>
            <person name="Christensen H."/>
        </authorList>
    </citation>
    <scope>NUCLEOTIDE SEQUENCE</scope>
    <source>
        <strain evidence="11 14">23350_01</strain>
        <strain evidence="12">86116</strain>
    </source>
</reference>
<dbReference type="GO" id="GO:0005694">
    <property type="term" value="C:chromosome"/>
    <property type="evidence" value="ECO:0007669"/>
    <property type="project" value="InterPro"/>
</dbReference>
<dbReference type="NCBIfam" id="NF001222">
    <property type="entry name" value="PRK00199.1"/>
    <property type="match status" value="1"/>
</dbReference>
<dbReference type="PRINTS" id="PR01727">
    <property type="entry name" value="DNABINDINGHU"/>
</dbReference>
<dbReference type="Pfam" id="PF00216">
    <property type="entry name" value="Bac_DNA_binding"/>
    <property type="match status" value="1"/>
</dbReference>
<keyword evidence="7 8" id="KW-0233">DNA recombination</keyword>
<sequence length="94" mass="10645">MTKSELIEVLARKNPSISMKIVESSVKEILEQMSGSLENSDRIEIRGFGSFSLHFRQPRLGRNPKTGESVKLDAKCVPHFKAGKELKERVDFKV</sequence>
<dbReference type="GO" id="GO:0005829">
    <property type="term" value="C:cytosol"/>
    <property type="evidence" value="ECO:0007669"/>
    <property type="project" value="TreeGrafter"/>
</dbReference>
<evidence type="ECO:0000313" key="13">
    <source>
        <dbReference type="Proteomes" id="UP001214976"/>
    </source>
</evidence>
<dbReference type="AlphaFoldDB" id="A0AAW6Q7F0"/>
<dbReference type="Proteomes" id="UP001214976">
    <property type="component" value="Unassembled WGS sequence"/>
</dbReference>
<evidence type="ECO:0000256" key="2">
    <source>
        <dbReference type="ARBA" id="ARBA00018700"/>
    </source>
</evidence>
<evidence type="ECO:0000313" key="14">
    <source>
        <dbReference type="Proteomes" id="UP001216057"/>
    </source>
</evidence>
<dbReference type="FunFam" id="4.10.520.10:FF:000003">
    <property type="entry name" value="Integration host factor subunit beta"/>
    <property type="match status" value="1"/>
</dbReference>
<comment type="caution">
    <text evidence="12">The sequence shown here is derived from an EMBL/GenBank/DDBJ whole genome shotgun (WGS) entry which is preliminary data.</text>
</comment>
<evidence type="ECO:0000256" key="4">
    <source>
        <dbReference type="ARBA" id="ARBA00023015"/>
    </source>
</evidence>
<keyword evidence="14" id="KW-1185">Reference proteome</keyword>